<dbReference type="Proteomes" id="UP000594638">
    <property type="component" value="Unassembled WGS sequence"/>
</dbReference>
<keyword evidence="2" id="KW-1185">Reference proteome</keyword>
<organism evidence="1 2">
    <name type="scientific">Olea europaea subsp. europaea</name>
    <dbReference type="NCBI Taxonomy" id="158383"/>
    <lineage>
        <taxon>Eukaryota</taxon>
        <taxon>Viridiplantae</taxon>
        <taxon>Streptophyta</taxon>
        <taxon>Embryophyta</taxon>
        <taxon>Tracheophyta</taxon>
        <taxon>Spermatophyta</taxon>
        <taxon>Magnoliopsida</taxon>
        <taxon>eudicotyledons</taxon>
        <taxon>Gunneridae</taxon>
        <taxon>Pentapetalae</taxon>
        <taxon>asterids</taxon>
        <taxon>lamiids</taxon>
        <taxon>Lamiales</taxon>
        <taxon>Oleaceae</taxon>
        <taxon>Oleeae</taxon>
        <taxon>Olea</taxon>
    </lineage>
</organism>
<evidence type="ECO:0000313" key="1">
    <source>
        <dbReference type="EMBL" id="CAA2996289.1"/>
    </source>
</evidence>
<accession>A0A8S0SVR6</accession>
<dbReference type="AlphaFoldDB" id="A0A8S0SVR6"/>
<dbReference type="Gramene" id="OE9A098990T1">
    <property type="protein sequence ID" value="OE9A098990C1"/>
    <property type="gene ID" value="OE9A098990"/>
</dbReference>
<dbReference type="EMBL" id="CACTIH010005522">
    <property type="protein sequence ID" value="CAA2996289.1"/>
    <property type="molecule type" value="Genomic_DNA"/>
</dbReference>
<reference evidence="1 2" key="1">
    <citation type="submission" date="2019-12" db="EMBL/GenBank/DDBJ databases">
        <authorList>
            <person name="Alioto T."/>
            <person name="Alioto T."/>
            <person name="Gomez Garrido J."/>
        </authorList>
    </citation>
    <scope>NUCLEOTIDE SEQUENCE [LARGE SCALE GENOMIC DNA]</scope>
</reference>
<sequence length="84" mass="9587">MSDDIPGTLECPFRPSLEKVDMENSEHETKTRLGSLKKKAINATTKFRHSLTKKGRRNSRVMSIVLEDECDVKELKAVDAFLKH</sequence>
<proteinExistence type="predicted"/>
<dbReference type="OrthoDB" id="1715244at2759"/>
<gene>
    <name evidence="1" type="ORF">OLEA9_A098990</name>
</gene>
<name>A0A8S0SVR6_OLEEU</name>
<comment type="caution">
    <text evidence="1">The sequence shown here is derived from an EMBL/GenBank/DDBJ whole genome shotgun (WGS) entry which is preliminary data.</text>
</comment>
<protein>
    <submittedName>
        <fullName evidence="1">Phosphatidylinositol phosphatidylcholine transfer SFH3-like</fullName>
    </submittedName>
</protein>
<evidence type="ECO:0000313" key="2">
    <source>
        <dbReference type="Proteomes" id="UP000594638"/>
    </source>
</evidence>